<comment type="caution">
    <text evidence="8">The sequence shown here is derived from an EMBL/GenBank/DDBJ whole genome shotgun (WGS) entry which is preliminary data.</text>
</comment>
<dbReference type="InterPro" id="IPR017853">
    <property type="entry name" value="GH"/>
</dbReference>
<dbReference type="SUPFAM" id="SSF51445">
    <property type="entry name" value="(Trans)glycosidases"/>
    <property type="match status" value="2"/>
</dbReference>
<sequence length="763" mass="86315">MDNGQIADIPCLVRDTGIPDRSVLCVCNANHCDTITREPPAPGEFVAYTTTHAGKRFEKSYGRIEPINTPPTDNADIPGFYHSAAVENPSTSFSSQCGLTTVIDLWHRIDDIWHRIALRVNLNRRFQFIEGFGGSVTDAAAINWKKLSEATQTQFINSYFSKDGLEYNMIRVPIGGADFSTHPYTLNDYPWYDAQLSNFSLTEEDYDYKVIAEADPSQTTSELAAGFGASNKPILIHLKQMGKLLKIWSNDYGRSVLSTIANPDRKARCSITEMVNCSKRLLFQDNARPHNLRHTDGCKMIGAAIGMSPTPTILLGPCSNRLPRFSQFKQFFLPMIKRCQEVATDEVKITASTWSPPVWMKTNEAITGFGQLRTQYYQAYADYHLRFLEEYAKENVKIWAITTTNEPINGIVPFVQFNSLGWFPAPLARWIANNLGPTIRNSQFADTLILGIDDQRYLLEIYLRGENVTQLYKGDGESKKDEMIRTPIITSLQRLFKSIMEAENMRAIEFLDGTAVHYYGNFAPASILDSIHETYPNKIILATEACEGPMPWHLEKVEIGSWRRARRYVTNIMQDLNHYVVGWIDWNMCLDPNGGPNWADNFVDAPILVFEDQDEFVKQPMFYAMGHFSKFIPRGSRRLHVGRRTILSVDNVAVITPEGNVSGDFDVKDELRSGPPVKSKVDTILKKKSKNSILVLTTQLHEELELIISIFMISNKLETKYTVMVNGEACTLMSYAAALISREQYMRFFGMGSSKKIVILATN</sequence>
<dbReference type="InterPro" id="IPR033453">
    <property type="entry name" value="Glyco_hydro_30_TIM-barrel"/>
</dbReference>
<organism evidence="8 9">
    <name type="scientific">Eumeta variegata</name>
    <name type="common">Bagworm moth</name>
    <name type="synonym">Eumeta japonica</name>
    <dbReference type="NCBI Taxonomy" id="151549"/>
    <lineage>
        <taxon>Eukaryota</taxon>
        <taxon>Metazoa</taxon>
        <taxon>Ecdysozoa</taxon>
        <taxon>Arthropoda</taxon>
        <taxon>Hexapoda</taxon>
        <taxon>Insecta</taxon>
        <taxon>Pterygota</taxon>
        <taxon>Neoptera</taxon>
        <taxon>Endopterygota</taxon>
        <taxon>Lepidoptera</taxon>
        <taxon>Glossata</taxon>
        <taxon>Ditrysia</taxon>
        <taxon>Tineoidea</taxon>
        <taxon>Psychidae</taxon>
        <taxon>Oiketicinae</taxon>
        <taxon>Eumeta</taxon>
    </lineage>
</organism>
<keyword evidence="6" id="KW-0443">Lipid metabolism</keyword>
<evidence type="ECO:0000256" key="4">
    <source>
        <dbReference type="ARBA" id="ARBA00022729"/>
    </source>
</evidence>
<dbReference type="SUPFAM" id="SSF51011">
    <property type="entry name" value="Glycosyl hydrolase domain"/>
    <property type="match status" value="1"/>
</dbReference>
<dbReference type="EC" id="3.2.1.45" evidence="3 6"/>
<comment type="catalytic activity">
    <reaction evidence="1">
        <text>a beta-D-glucosyl-(1&lt;-&gt;1')-N-acylsphing-4-enine + H2O = an N-acylsphing-4-enine + D-glucose</text>
        <dbReference type="Rhea" id="RHEA:13269"/>
        <dbReference type="ChEBI" id="CHEBI:4167"/>
        <dbReference type="ChEBI" id="CHEBI:15377"/>
        <dbReference type="ChEBI" id="CHEBI:22801"/>
        <dbReference type="ChEBI" id="CHEBI:52639"/>
        <dbReference type="EC" id="3.2.1.45"/>
    </reaction>
    <physiologicalReaction direction="left-to-right" evidence="1">
        <dbReference type="Rhea" id="RHEA:13270"/>
    </physiologicalReaction>
</comment>
<evidence type="ECO:0000313" key="8">
    <source>
        <dbReference type="EMBL" id="GBP43698.1"/>
    </source>
</evidence>
<evidence type="ECO:0000256" key="2">
    <source>
        <dbReference type="ARBA" id="ARBA00005382"/>
    </source>
</evidence>
<comment type="similarity">
    <text evidence="2 6">Belongs to the glycosyl hydrolase 30 family.</text>
</comment>
<dbReference type="STRING" id="151549.A0A4C1VXG0"/>
<dbReference type="AlphaFoldDB" id="A0A4C1VXG0"/>
<evidence type="ECO:0000256" key="1">
    <source>
        <dbReference type="ARBA" id="ARBA00001013"/>
    </source>
</evidence>
<dbReference type="Proteomes" id="UP000299102">
    <property type="component" value="Unassembled WGS sequence"/>
</dbReference>
<accession>A0A4C1VXG0</accession>
<dbReference type="InterPro" id="IPR001139">
    <property type="entry name" value="Glyco_hydro_30"/>
</dbReference>
<dbReference type="Pfam" id="PF02055">
    <property type="entry name" value="Glyco_hydro_30"/>
    <property type="match status" value="3"/>
</dbReference>
<feature type="domain" description="Glycosyl hydrolase family 30 TIM-barrel" evidence="7">
    <location>
        <begin position="504"/>
        <end position="632"/>
    </location>
</feature>
<keyword evidence="6" id="KW-0746">Sphingolipid metabolism</keyword>
<keyword evidence="5 6" id="KW-0378">Hydrolase</keyword>
<gene>
    <name evidence="8" type="primary">GBA</name>
    <name evidence="8" type="ORF">EVAR_30532_1</name>
</gene>
<dbReference type="GO" id="GO:0006680">
    <property type="term" value="P:glucosylceramide catabolic process"/>
    <property type="evidence" value="ECO:0007669"/>
    <property type="project" value="TreeGrafter"/>
</dbReference>
<keyword evidence="9" id="KW-1185">Reference proteome</keyword>
<protein>
    <recommendedName>
        <fullName evidence="3 6">Glucosylceramidase</fullName>
        <ecNumber evidence="3 6">3.2.1.45</ecNumber>
    </recommendedName>
</protein>
<keyword evidence="6" id="KW-0326">Glycosidase</keyword>
<dbReference type="GO" id="GO:0016020">
    <property type="term" value="C:membrane"/>
    <property type="evidence" value="ECO:0007669"/>
    <property type="project" value="GOC"/>
</dbReference>
<dbReference type="EMBL" id="BGZK01000440">
    <property type="protein sequence ID" value="GBP43698.1"/>
    <property type="molecule type" value="Genomic_DNA"/>
</dbReference>
<reference evidence="8 9" key="1">
    <citation type="journal article" date="2019" name="Commun. Biol.">
        <title>The bagworm genome reveals a unique fibroin gene that provides high tensile strength.</title>
        <authorList>
            <person name="Kono N."/>
            <person name="Nakamura H."/>
            <person name="Ohtoshi R."/>
            <person name="Tomita M."/>
            <person name="Numata K."/>
            <person name="Arakawa K."/>
        </authorList>
    </citation>
    <scope>NUCLEOTIDE SEQUENCE [LARGE SCALE GENOMIC DNA]</scope>
</reference>
<dbReference type="PANTHER" id="PTHR11069:SF23">
    <property type="entry name" value="LYSOSOMAL ACID GLUCOSYLCERAMIDASE"/>
    <property type="match status" value="1"/>
</dbReference>
<feature type="domain" description="Glycosyl hydrolase family 30 TIM-barrel" evidence="7">
    <location>
        <begin position="129"/>
        <end position="210"/>
    </location>
</feature>
<keyword evidence="4" id="KW-0732">Signal</keyword>
<evidence type="ECO:0000256" key="5">
    <source>
        <dbReference type="ARBA" id="ARBA00022801"/>
    </source>
</evidence>
<dbReference type="Gene3D" id="3.20.20.80">
    <property type="entry name" value="Glycosidases"/>
    <property type="match status" value="2"/>
</dbReference>
<feature type="domain" description="Glycosyl hydrolase family 30 TIM-barrel" evidence="7">
    <location>
        <begin position="330"/>
        <end position="459"/>
    </location>
</feature>
<evidence type="ECO:0000256" key="6">
    <source>
        <dbReference type="RuleBase" id="RU361188"/>
    </source>
</evidence>
<dbReference type="PANTHER" id="PTHR11069">
    <property type="entry name" value="GLUCOSYLCERAMIDASE"/>
    <property type="match status" value="1"/>
</dbReference>
<evidence type="ECO:0000259" key="7">
    <source>
        <dbReference type="Pfam" id="PF02055"/>
    </source>
</evidence>
<evidence type="ECO:0000313" key="9">
    <source>
        <dbReference type="Proteomes" id="UP000299102"/>
    </source>
</evidence>
<proteinExistence type="inferred from homology"/>
<dbReference type="GO" id="GO:0004348">
    <property type="term" value="F:glucosylceramidase activity"/>
    <property type="evidence" value="ECO:0007669"/>
    <property type="project" value="UniProtKB-EC"/>
</dbReference>
<evidence type="ECO:0000256" key="3">
    <source>
        <dbReference type="ARBA" id="ARBA00012658"/>
    </source>
</evidence>
<dbReference type="OrthoDB" id="2160638at2759"/>
<name>A0A4C1VXG0_EUMVA</name>